<dbReference type="EMBL" id="REGN01006947">
    <property type="protein sequence ID" value="RNA07774.1"/>
    <property type="molecule type" value="Genomic_DNA"/>
</dbReference>
<feature type="domain" description="VTT" evidence="2">
    <location>
        <begin position="81"/>
        <end position="198"/>
    </location>
</feature>
<feature type="transmembrane region" description="Helical" evidence="1">
    <location>
        <begin position="21"/>
        <end position="40"/>
    </location>
</feature>
<dbReference type="AlphaFoldDB" id="A0A3M7Q9E3"/>
<keyword evidence="4" id="KW-1185">Reference proteome</keyword>
<dbReference type="GO" id="GO:0005783">
    <property type="term" value="C:endoplasmic reticulum"/>
    <property type="evidence" value="ECO:0007669"/>
    <property type="project" value="TreeGrafter"/>
</dbReference>
<reference evidence="3 4" key="1">
    <citation type="journal article" date="2018" name="Sci. Rep.">
        <title>Genomic signatures of local adaptation to the degree of environmental predictability in rotifers.</title>
        <authorList>
            <person name="Franch-Gras L."/>
            <person name="Hahn C."/>
            <person name="Garcia-Roger E.M."/>
            <person name="Carmona M.J."/>
            <person name="Serra M."/>
            <person name="Gomez A."/>
        </authorList>
    </citation>
    <scope>NUCLEOTIDE SEQUENCE [LARGE SCALE GENOMIC DNA]</scope>
    <source>
        <strain evidence="3">HYR1</strain>
    </source>
</reference>
<dbReference type="Proteomes" id="UP000276133">
    <property type="component" value="Unassembled WGS sequence"/>
</dbReference>
<gene>
    <name evidence="3" type="ORF">BpHYR1_025408</name>
</gene>
<dbReference type="InterPro" id="IPR053069">
    <property type="entry name" value="TVP38/TMEM64"/>
</dbReference>
<accession>A0A3M7Q9E3</accession>
<name>A0A3M7Q9E3_BRAPC</name>
<proteinExistence type="predicted"/>
<feature type="transmembrane region" description="Helical" evidence="1">
    <location>
        <begin position="215"/>
        <end position="235"/>
    </location>
</feature>
<dbReference type="STRING" id="10195.A0A3M7Q9E3"/>
<evidence type="ECO:0000313" key="4">
    <source>
        <dbReference type="Proteomes" id="UP000276133"/>
    </source>
</evidence>
<evidence type="ECO:0000256" key="1">
    <source>
        <dbReference type="SAM" id="Phobius"/>
    </source>
</evidence>
<feature type="transmembrane region" description="Helical" evidence="1">
    <location>
        <begin position="60"/>
        <end position="79"/>
    </location>
</feature>
<feature type="transmembrane region" description="Helical" evidence="1">
    <location>
        <begin position="180"/>
        <end position="200"/>
    </location>
</feature>
<keyword evidence="1 3" id="KW-0812">Transmembrane</keyword>
<dbReference type="InterPro" id="IPR032816">
    <property type="entry name" value="VTT_dom"/>
</dbReference>
<evidence type="ECO:0000259" key="2">
    <source>
        <dbReference type="Pfam" id="PF09335"/>
    </source>
</evidence>
<feature type="transmembrane region" description="Helical" evidence="1">
    <location>
        <begin position="91"/>
        <end position="115"/>
    </location>
</feature>
<dbReference type="GO" id="GO:0051480">
    <property type="term" value="P:regulation of cytosolic calcium ion concentration"/>
    <property type="evidence" value="ECO:0007669"/>
    <property type="project" value="TreeGrafter"/>
</dbReference>
<comment type="caution">
    <text evidence="3">The sequence shown here is derived from an EMBL/GenBank/DDBJ whole genome shotgun (WGS) entry which is preliminary data.</text>
</comment>
<organism evidence="3 4">
    <name type="scientific">Brachionus plicatilis</name>
    <name type="common">Marine rotifer</name>
    <name type="synonym">Brachionus muelleri</name>
    <dbReference type="NCBI Taxonomy" id="10195"/>
    <lineage>
        <taxon>Eukaryota</taxon>
        <taxon>Metazoa</taxon>
        <taxon>Spiralia</taxon>
        <taxon>Gnathifera</taxon>
        <taxon>Rotifera</taxon>
        <taxon>Eurotatoria</taxon>
        <taxon>Monogononta</taxon>
        <taxon>Pseudotrocha</taxon>
        <taxon>Ploima</taxon>
        <taxon>Brachionidae</taxon>
        <taxon>Brachionus</taxon>
    </lineage>
</organism>
<dbReference type="PANTHER" id="PTHR46593">
    <property type="entry name" value="TRANSMEMBRANE PROTEIN 64"/>
    <property type="match status" value="1"/>
</dbReference>
<keyword evidence="1" id="KW-1133">Transmembrane helix</keyword>
<dbReference type="PANTHER" id="PTHR46593:SF1">
    <property type="entry name" value="TRANSMEMBRANE PROTEIN 64"/>
    <property type="match status" value="1"/>
</dbReference>
<dbReference type="OrthoDB" id="166803at2759"/>
<keyword evidence="1" id="KW-0472">Membrane</keyword>
<protein>
    <submittedName>
        <fullName evidence="3">Transmembrane 64</fullName>
    </submittedName>
</protein>
<feature type="transmembrane region" description="Helical" evidence="1">
    <location>
        <begin position="148"/>
        <end position="168"/>
    </location>
</feature>
<sequence>MQELSSNNDLKSAKKKFTLKNFSFVGLFTCLITLVLAFLFKDNFLLVLSYLDKISTKNLYEFHLILIFLFICVSLPILWGHMVCILICSYVFSFFYGFILVSVYSTFGMVVAYFACRFAFYDCAHQRVKNIAYLQAINTLLESKERGFQIILLCRLMPLPFGLANTLFSVTDVDFKKYMTASIIGLMPSELILCYMGSTLKSMSDVLVNEKTAKTAYLVFVAQLFIAVGVLYYILRAAKKEINKHLENNKFDSPKDCQCSNNDCDKCHLISV</sequence>
<dbReference type="Pfam" id="PF09335">
    <property type="entry name" value="VTT_dom"/>
    <property type="match status" value="1"/>
</dbReference>
<evidence type="ECO:0000313" key="3">
    <source>
        <dbReference type="EMBL" id="RNA07774.1"/>
    </source>
</evidence>